<keyword evidence="2" id="KW-1185">Reference proteome</keyword>
<name>A0ABU0FW96_9BACI</name>
<gene>
    <name evidence="1" type="ORF">J2S25_002409</name>
</gene>
<evidence type="ECO:0000313" key="2">
    <source>
        <dbReference type="Proteomes" id="UP001242313"/>
    </source>
</evidence>
<protein>
    <recommendedName>
        <fullName evidence="3">Transposase</fullName>
    </recommendedName>
</protein>
<reference evidence="1 2" key="1">
    <citation type="submission" date="2023-07" db="EMBL/GenBank/DDBJ databases">
        <title>Genomic Encyclopedia of Type Strains, Phase IV (KMG-IV): sequencing the most valuable type-strain genomes for metagenomic binning, comparative biology and taxonomic classification.</title>
        <authorList>
            <person name="Goeker M."/>
        </authorList>
    </citation>
    <scope>NUCLEOTIDE SEQUENCE [LARGE SCALE GENOMIC DNA]</scope>
    <source>
        <strain evidence="1 2">DSM 19598</strain>
    </source>
</reference>
<dbReference type="Proteomes" id="UP001242313">
    <property type="component" value="Unassembled WGS sequence"/>
</dbReference>
<dbReference type="RefSeq" id="WP_307191988.1">
    <property type="nucleotide sequence ID" value="NZ_JAUSUN010000013.1"/>
</dbReference>
<evidence type="ECO:0008006" key="3">
    <source>
        <dbReference type="Google" id="ProtNLM"/>
    </source>
</evidence>
<dbReference type="EMBL" id="JAUSUN010000013">
    <property type="protein sequence ID" value="MDQ0414202.1"/>
    <property type="molecule type" value="Genomic_DNA"/>
</dbReference>
<proteinExistence type="predicted"/>
<organism evidence="1 2">
    <name type="scientific">Mesobacillus stamsii</name>
    <dbReference type="NCBI Taxonomy" id="225347"/>
    <lineage>
        <taxon>Bacteria</taxon>
        <taxon>Bacillati</taxon>
        <taxon>Bacillota</taxon>
        <taxon>Bacilli</taxon>
        <taxon>Bacillales</taxon>
        <taxon>Bacillaceae</taxon>
        <taxon>Mesobacillus</taxon>
    </lineage>
</organism>
<comment type="caution">
    <text evidence="1">The sequence shown here is derived from an EMBL/GenBank/DDBJ whole genome shotgun (WGS) entry which is preliminary data.</text>
</comment>
<evidence type="ECO:0000313" key="1">
    <source>
        <dbReference type="EMBL" id="MDQ0414202.1"/>
    </source>
</evidence>
<accession>A0ABU0FW96</accession>
<sequence>MIEPGVTIPIKKIQNMNYEHHRPQISQTVIDTFRRLIDDQDVKGIAKYGKAIDEALDSEYDWLMMALEESVDLAKYLTKEIVKLRKENDDLEYEVNLQKSWIALLEARLNRYAKGL</sequence>